<dbReference type="Pfam" id="PF00858">
    <property type="entry name" value="ASC"/>
    <property type="match status" value="2"/>
</dbReference>
<evidence type="ECO:0000256" key="1">
    <source>
        <dbReference type="ARBA" id="ARBA00004141"/>
    </source>
</evidence>
<reference evidence="16" key="1">
    <citation type="submission" date="2025-08" db="UniProtKB">
        <authorList>
            <consortium name="RefSeq"/>
        </authorList>
    </citation>
    <scope>IDENTIFICATION</scope>
    <source>
        <tissue evidence="16">Total insect</tissue>
    </source>
</reference>
<dbReference type="GO" id="GO:0005886">
    <property type="term" value="C:plasma membrane"/>
    <property type="evidence" value="ECO:0007669"/>
    <property type="project" value="TreeGrafter"/>
</dbReference>
<evidence type="ECO:0000256" key="8">
    <source>
        <dbReference type="ARBA" id="ARBA00023065"/>
    </source>
</evidence>
<evidence type="ECO:0000256" key="6">
    <source>
        <dbReference type="ARBA" id="ARBA00022989"/>
    </source>
</evidence>
<gene>
    <name evidence="16" type="primary">LOC117648482</name>
</gene>
<dbReference type="GeneID" id="117648482"/>
<dbReference type="GO" id="GO:0015280">
    <property type="term" value="F:ligand-gated sodium channel activity"/>
    <property type="evidence" value="ECO:0007669"/>
    <property type="project" value="TreeGrafter"/>
</dbReference>
<sequence>MVPAGQDSVSPKLLRDGMPDGSPEPPGLCPLDVDSLPPGEISTVMRRSRGVLQGSPPVSAFAASVTPTMVREGREGAGMYSNADGQAKGKKKSFLRAVWDFLFLVMQTSSIHGFNHLTDDKRHFFERIVWTAFVLLGLYGAVVVSLSTWDHYQENPTVIAMERDYKEWNTSFPSVTICPTIKYDEESVERVADSLTHIQDKERLKLFLMTLANATYTTFSDVIDDFNDQIKPSDYMDLVLAVKLEFSYSVSGSNDEASAQPLQPTITEHGICYAFSSDVAVYFAPEHFKAKNSSLIDRGWSYNGSPLDGKCRAVVMNSGTYPFKICDVKGLHCLDKHKVLMSTLKDPVTNKKVDCKCLPSCVEVNYISENDHTIPWFMGTCLKWGMNKYPRMRLKRDVLFGFIDVLVAVGGTAGLFLGCSVLSIVEIIYFFTLKAFFYVKEHYKDTPEDEDGERPESVDSGQPIVPRMFAAARSFSTVHLHC</sequence>
<keyword evidence="7" id="KW-0915">Sodium</keyword>
<keyword evidence="11 12" id="KW-0407">Ion channel</keyword>
<keyword evidence="10 12" id="KW-0739">Sodium transport</keyword>
<evidence type="ECO:0000256" key="10">
    <source>
        <dbReference type="ARBA" id="ARBA00023201"/>
    </source>
</evidence>
<name>A0A6P8ZR28_THRPL</name>
<dbReference type="PANTHER" id="PTHR11690:SF240">
    <property type="entry name" value="PICKPOCKET 25-RELATED"/>
    <property type="match status" value="1"/>
</dbReference>
<keyword evidence="8 12" id="KW-0406">Ion transport</keyword>
<dbReference type="InterPro" id="IPR001873">
    <property type="entry name" value="ENaC"/>
</dbReference>
<dbReference type="InParanoid" id="A0A6P8ZR28"/>
<evidence type="ECO:0000256" key="14">
    <source>
        <dbReference type="SAM" id="Phobius"/>
    </source>
</evidence>
<comment type="similarity">
    <text evidence="2 12">Belongs to the amiloride-sensitive sodium channel (TC 1.A.6) family.</text>
</comment>
<protein>
    <submittedName>
        <fullName evidence="16">Uncharacterized protein LOC117648482</fullName>
    </submittedName>
</protein>
<evidence type="ECO:0000256" key="12">
    <source>
        <dbReference type="RuleBase" id="RU000679"/>
    </source>
</evidence>
<keyword evidence="4 12" id="KW-0894">Sodium channel</keyword>
<proteinExistence type="inferred from homology"/>
<evidence type="ECO:0000256" key="2">
    <source>
        <dbReference type="ARBA" id="ARBA00007193"/>
    </source>
</evidence>
<dbReference type="RefSeq" id="XP_034246879.1">
    <property type="nucleotide sequence ID" value="XM_034390988.1"/>
</dbReference>
<evidence type="ECO:0000256" key="9">
    <source>
        <dbReference type="ARBA" id="ARBA00023136"/>
    </source>
</evidence>
<evidence type="ECO:0000256" key="3">
    <source>
        <dbReference type="ARBA" id="ARBA00022448"/>
    </source>
</evidence>
<feature type="transmembrane region" description="Helical" evidence="14">
    <location>
        <begin position="127"/>
        <end position="146"/>
    </location>
</feature>
<dbReference type="KEGG" id="tpal:117648482"/>
<keyword evidence="9 14" id="KW-0472">Membrane</keyword>
<organism evidence="16">
    <name type="scientific">Thrips palmi</name>
    <name type="common">Melon thrips</name>
    <dbReference type="NCBI Taxonomy" id="161013"/>
    <lineage>
        <taxon>Eukaryota</taxon>
        <taxon>Metazoa</taxon>
        <taxon>Ecdysozoa</taxon>
        <taxon>Arthropoda</taxon>
        <taxon>Hexapoda</taxon>
        <taxon>Insecta</taxon>
        <taxon>Pterygota</taxon>
        <taxon>Neoptera</taxon>
        <taxon>Paraneoptera</taxon>
        <taxon>Thysanoptera</taxon>
        <taxon>Terebrantia</taxon>
        <taxon>Thripoidea</taxon>
        <taxon>Thripidae</taxon>
        <taxon>Thrips</taxon>
    </lineage>
</organism>
<keyword evidence="3 12" id="KW-0813">Transport</keyword>
<keyword evidence="6 14" id="KW-1133">Transmembrane helix</keyword>
<dbReference type="Proteomes" id="UP000515158">
    <property type="component" value="Unplaced"/>
</dbReference>
<accession>A0A6P8ZR28</accession>
<keyword evidence="15" id="KW-1185">Reference proteome</keyword>
<dbReference type="AlphaFoldDB" id="A0A6P8ZR28"/>
<comment type="subcellular location">
    <subcellularLocation>
        <location evidence="1">Membrane</location>
        <topology evidence="1">Multi-pass membrane protein</topology>
    </subcellularLocation>
</comment>
<feature type="region of interest" description="Disordered" evidence="13">
    <location>
        <begin position="1"/>
        <end position="30"/>
    </location>
</feature>
<dbReference type="PANTHER" id="PTHR11690">
    <property type="entry name" value="AMILORIDE-SENSITIVE SODIUM CHANNEL-RELATED"/>
    <property type="match status" value="1"/>
</dbReference>
<evidence type="ECO:0000256" key="4">
    <source>
        <dbReference type="ARBA" id="ARBA00022461"/>
    </source>
</evidence>
<evidence type="ECO:0000313" key="16">
    <source>
        <dbReference type="RefSeq" id="XP_034246879.1"/>
    </source>
</evidence>
<keyword evidence="5 12" id="KW-0812">Transmembrane</keyword>
<dbReference type="Gene3D" id="1.10.287.770">
    <property type="entry name" value="YojJ-like"/>
    <property type="match status" value="1"/>
</dbReference>
<evidence type="ECO:0000256" key="7">
    <source>
        <dbReference type="ARBA" id="ARBA00023053"/>
    </source>
</evidence>
<evidence type="ECO:0000256" key="5">
    <source>
        <dbReference type="ARBA" id="ARBA00022692"/>
    </source>
</evidence>
<evidence type="ECO:0000313" key="15">
    <source>
        <dbReference type="Proteomes" id="UP000515158"/>
    </source>
</evidence>
<feature type="transmembrane region" description="Helical" evidence="14">
    <location>
        <begin position="398"/>
        <end position="431"/>
    </location>
</feature>
<dbReference type="OrthoDB" id="6628406at2759"/>
<evidence type="ECO:0000256" key="11">
    <source>
        <dbReference type="ARBA" id="ARBA00023303"/>
    </source>
</evidence>
<evidence type="ECO:0000256" key="13">
    <source>
        <dbReference type="SAM" id="MobiDB-lite"/>
    </source>
</evidence>